<feature type="domain" description="CUB" evidence="6">
    <location>
        <begin position="186"/>
        <end position="304"/>
    </location>
</feature>
<proteinExistence type="predicted"/>
<evidence type="ECO:0000256" key="5">
    <source>
        <dbReference type="SAM" id="SignalP"/>
    </source>
</evidence>
<dbReference type="PROSITE" id="PS01180">
    <property type="entry name" value="CUB"/>
    <property type="match status" value="2"/>
</dbReference>
<feature type="transmembrane region" description="Helical" evidence="4">
    <location>
        <begin position="360"/>
        <end position="380"/>
    </location>
</feature>
<feature type="chain" id="PRO_5035897709" description="CUB domain-containing protein" evidence="5">
    <location>
        <begin position="22"/>
        <end position="426"/>
    </location>
</feature>
<dbReference type="SUPFAM" id="SSF57424">
    <property type="entry name" value="LDL receptor-like module"/>
    <property type="match status" value="1"/>
</dbReference>
<evidence type="ECO:0000313" key="8">
    <source>
        <dbReference type="Proteomes" id="UP000005239"/>
    </source>
</evidence>
<evidence type="ECO:0000259" key="6">
    <source>
        <dbReference type="PROSITE" id="PS01180"/>
    </source>
</evidence>
<keyword evidence="5" id="KW-0732">Signal</keyword>
<keyword evidence="2 3" id="KW-1015">Disulfide bond</keyword>
<dbReference type="PROSITE" id="PS50068">
    <property type="entry name" value="LDLRA_2"/>
    <property type="match status" value="1"/>
</dbReference>
<evidence type="ECO:0000256" key="4">
    <source>
        <dbReference type="SAM" id="Phobius"/>
    </source>
</evidence>
<dbReference type="Gene3D" id="2.60.120.290">
    <property type="entry name" value="Spermadhesin, CUB domain"/>
    <property type="match status" value="2"/>
</dbReference>
<reference evidence="7" key="2">
    <citation type="submission" date="2022-06" db="UniProtKB">
        <authorList>
            <consortium name="EnsemblMetazoa"/>
        </authorList>
    </citation>
    <scope>IDENTIFICATION</scope>
    <source>
        <strain evidence="7">PS312</strain>
    </source>
</reference>
<feature type="domain" description="CUB" evidence="6">
    <location>
        <begin position="39"/>
        <end position="173"/>
    </location>
</feature>
<dbReference type="AlphaFoldDB" id="A0A8R1Z774"/>
<evidence type="ECO:0000313" key="7">
    <source>
        <dbReference type="EnsemblMetazoa" id="PPA47391.1"/>
    </source>
</evidence>
<dbReference type="CDD" id="cd00112">
    <property type="entry name" value="LDLa"/>
    <property type="match status" value="1"/>
</dbReference>
<dbReference type="SMART" id="SM00042">
    <property type="entry name" value="CUB"/>
    <property type="match status" value="2"/>
</dbReference>
<dbReference type="EnsemblMetazoa" id="PPA47391.1">
    <property type="protein sequence ID" value="PPA47391.1"/>
    <property type="gene ID" value="WBGene00306034"/>
</dbReference>
<evidence type="ECO:0000256" key="3">
    <source>
        <dbReference type="PROSITE-ProRule" id="PRU00124"/>
    </source>
</evidence>
<organism evidence="7 8">
    <name type="scientific">Pristionchus pacificus</name>
    <name type="common">Parasitic nematode worm</name>
    <dbReference type="NCBI Taxonomy" id="54126"/>
    <lineage>
        <taxon>Eukaryota</taxon>
        <taxon>Metazoa</taxon>
        <taxon>Ecdysozoa</taxon>
        <taxon>Nematoda</taxon>
        <taxon>Chromadorea</taxon>
        <taxon>Rhabditida</taxon>
        <taxon>Rhabditina</taxon>
        <taxon>Diplogasteromorpha</taxon>
        <taxon>Diplogasteroidea</taxon>
        <taxon>Neodiplogasteridae</taxon>
        <taxon>Pristionchus</taxon>
    </lineage>
</organism>
<dbReference type="Proteomes" id="UP000005239">
    <property type="component" value="Unassembled WGS sequence"/>
</dbReference>
<feature type="disulfide bond" evidence="3">
    <location>
        <begin position="330"/>
        <end position="345"/>
    </location>
</feature>
<feature type="disulfide bond" evidence="3">
    <location>
        <begin position="318"/>
        <end position="336"/>
    </location>
</feature>
<sequence length="426" mass="48998">MFVRFLLPFIFLFPLLTSTSRLPSFADSSEISPDPSDSCSSIHGISHIRGEPVYDPMTFSSPNYPLQYLSKQDCIRVIRATKGYEIHVIFRNYFQIERTYDRRGVFNENHVDCPNDYLELRDGPYGFSPLIGRYCGNSLPREDIRATSGYMWIRFHSDDALEYGGFTATYEFRMGYHNEHPNVGGCHFDLSNELDGEIETTTAISALLEDPSLRESECVWKVQVPSNLRVWLNIDRFSLGEPNQCASNFLEIYTGNTFDKPVKRLCGASAASIFTSHHTLFLRLFTLNSTIRRNTFISANYSAYARHKNCSMFSLYSCGDENCIPHQLVCNSRINCPYQRDEQFCEREKTWIVKLFHLSYFPLILIISVVFIIITILVLWTTKFCRCHKKERSTYLTELSSRPPPGIVMNTPLSALSTRNNHSSSH</sequence>
<keyword evidence="4" id="KW-1133">Transmembrane helix</keyword>
<dbReference type="SUPFAM" id="SSF49854">
    <property type="entry name" value="Spermadhesin, CUB domain"/>
    <property type="match status" value="2"/>
</dbReference>
<keyword evidence="1" id="KW-0677">Repeat</keyword>
<feature type="signal peptide" evidence="5">
    <location>
        <begin position="1"/>
        <end position="21"/>
    </location>
</feature>
<name>A0A8R1Z774_PRIPA</name>
<reference evidence="8" key="1">
    <citation type="journal article" date="2008" name="Nat. Genet.">
        <title>The Pristionchus pacificus genome provides a unique perspective on nematode lifestyle and parasitism.</title>
        <authorList>
            <person name="Dieterich C."/>
            <person name="Clifton S.W."/>
            <person name="Schuster L.N."/>
            <person name="Chinwalla A."/>
            <person name="Delehaunty K."/>
            <person name="Dinkelacker I."/>
            <person name="Fulton L."/>
            <person name="Fulton R."/>
            <person name="Godfrey J."/>
            <person name="Minx P."/>
            <person name="Mitreva M."/>
            <person name="Roeseler W."/>
            <person name="Tian H."/>
            <person name="Witte H."/>
            <person name="Yang S.P."/>
            <person name="Wilson R.K."/>
            <person name="Sommer R.J."/>
        </authorList>
    </citation>
    <scope>NUCLEOTIDE SEQUENCE [LARGE SCALE GENOMIC DNA]</scope>
    <source>
        <strain evidence="8">PS312</strain>
    </source>
</reference>
<comment type="caution">
    <text evidence="3">Lacks conserved residue(s) required for the propagation of feature annotation.</text>
</comment>
<protein>
    <recommendedName>
        <fullName evidence="6">CUB domain-containing protein</fullName>
    </recommendedName>
</protein>
<dbReference type="InterPro" id="IPR002172">
    <property type="entry name" value="LDrepeatLR_classA_rpt"/>
</dbReference>
<dbReference type="InterPro" id="IPR036055">
    <property type="entry name" value="LDL_receptor-like_sf"/>
</dbReference>
<dbReference type="CDD" id="cd00041">
    <property type="entry name" value="CUB"/>
    <property type="match status" value="2"/>
</dbReference>
<dbReference type="Pfam" id="PF00431">
    <property type="entry name" value="CUB"/>
    <property type="match status" value="2"/>
</dbReference>
<dbReference type="PANTHER" id="PTHR24251">
    <property type="entry name" value="OVOCHYMASE-RELATED"/>
    <property type="match status" value="1"/>
</dbReference>
<dbReference type="InterPro" id="IPR000859">
    <property type="entry name" value="CUB_dom"/>
</dbReference>
<keyword evidence="4" id="KW-0812">Transmembrane</keyword>
<evidence type="ECO:0000256" key="2">
    <source>
        <dbReference type="ARBA" id="ARBA00023157"/>
    </source>
</evidence>
<keyword evidence="8" id="KW-1185">Reference proteome</keyword>
<dbReference type="PANTHER" id="PTHR24251:SF28">
    <property type="entry name" value="NEUROPILIN AND TOLLOID-LIKE, ISOFORM B"/>
    <property type="match status" value="1"/>
</dbReference>
<keyword evidence="4" id="KW-0472">Membrane</keyword>
<evidence type="ECO:0000256" key="1">
    <source>
        <dbReference type="ARBA" id="ARBA00022737"/>
    </source>
</evidence>
<accession>A0A8R1Z774</accession>
<gene>
    <name evidence="7" type="primary">WBGene00306034</name>
</gene>
<dbReference type="FunFam" id="2.60.120.290:FF:000005">
    <property type="entry name" value="Procollagen C-endopeptidase enhancer 1"/>
    <property type="match status" value="1"/>
</dbReference>
<dbReference type="InterPro" id="IPR035914">
    <property type="entry name" value="Sperma_CUB_dom_sf"/>
</dbReference>